<keyword evidence="4" id="KW-0949">S-adenosyl-L-methionine</keyword>
<protein>
    <submittedName>
        <fullName evidence="9">TatD DNase family protein</fullName>
    </submittedName>
</protein>
<accession>A0A1H9BQZ6</accession>
<evidence type="ECO:0000313" key="9">
    <source>
        <dbReference type="EMBL" id="SEP91376.1"/>
    </source>
</evidence>
<evidence type="ECO:0000256" key="5">
    <source>
        <dbReference type="ARBA" id="ARBA00022723"/>
    </source>
</evidence>
<keyword evidence="7" id="KW-0411">Iron-sulfur</keyword>
<dbReference type="InterPro" id="IPR013785">
    <property type="entry name" value="Aldolase_TIM"/>
</dbReference>
<dbReference type="PANTHER" id="PTHR30352">
    <property type="entry name" value="PYRUVATE FORMATE-LYASE-ACTIVATING ENZYME"/>
    <property type="match status" value="1"/>
</dbReference>
<dbReference type="InterPro" id="IPR034457">
    <property type="entry name" value="Organic_radical-activating"/>
</dbReference>
<dbReference type="SUPFAM" id="SSF102114">
    <property type="entry name" value="Radical SAM enzymes"/>
    <property type="match status" value="1"/>
</dbReference>
<dbReference type="SFLD" id="SFLDG01111">
    <property type="entry name" value="Uncharacterised_Radical_SAM_Su"/>
    <property type="match status" value="1"/>
</dbReference>
<dbReference type="Proteomes" id="UP000199496">
    <property type="component" value="Unassembled WGS sequence"/>
</dbReference>
<evidence type="ECO:0000313" key="10">
    <source>
        <dbReference type="Proteomes" id="UP000199496"/>
    </source>
</evidence>
<dbReference type="InterPro" id="IPR023821">
    <property type="entry name" value="rSAM_TatD-assoc"/>
</dbReference>
<dbReference type="STRING" id="867345.SAMN05421693_11051"/>
<name>A0A1H9BQZ6_9GAMM</name>
<dbReference type="InterPro" id="IPR058240">
    <property type="entry name" value="rSAM_sf"/>
</dbReference>
<dbReference type="OrthoDB" id="6258756at2"/>
<evidence type="ECO:0000256" key="6">
    <source>
        <dbReference type="ARBA" id="ARBA00023004"/>
    </source>
</evidence>
<gene>
    <name evidence="9" type="ORF">SAMN05421693_11051</name>
</gene>
<comment type="cofactor">
    <cofactor evidence="1">
        <name>[4Fe-4S] cluster</name>
        <dbReference type="ChEBI" id="CHEBI:49883"/>
    </cofactor>
</comment>
<dbReference type="Pfam" id="PF04055">
    <property type="entry name" value="Radical_SAM"/>
    <property type="match status" value="1"/>
</dbReference>
<proteinExistence type="predicted"/>
<evidence type="ECO:0000256" key="7">
    <source>
        <dbReference type="ARBA" id="ARBA00023014"/>
    </source>
</evidence>
<dbReference type="SFLD" id="SFLDS00029">
    <property type="entry name" value="Radical_SAM"/>
    <property type="match status" value="1"/>
</dbReference>
<dbReference type="CDD" id="cd01335">
    <property type="entry name" value="Radical_SAM"/>
    <property type="match status" value="1"/>
</dbReference>
<dbReference type="GO" id="GO:0051539">
    <property type="term" value="F:4 iron, 4 sulfur cluster binding"/>
    <property type="evidence" value="ECO:0007669"/>
    <property type="project" value="UniProtKB-KW"/>
</dbReference>
<keyword evidence="5" id="KW-0479">Metal-binding</keyword>
<keyword evidence="3" id="KW-0119">Carbohydrate metabolism</keyword>
<evidence type="ECO:0000259" key="8">
    <source>
        <dbReference type="Pfam" id="PF04055"/>
    </source>
</evidence>
<dbReference type="InterPro" id="IPR007197">
    <property type="entry name" value="rSAM"/>
</dbReference>
<keyword evidence="6" id="KW-0408">Iron</keyword>
<keyword evidence="2" id="KW-0004">4Fe-4S</keyword>
<dbReference type="GO" id="GO:0006006">
    <property type="term" value="P:glucose metabolic process"/>
    <property type="evidence" value="ECO:0007669"/>
    <property type="project" value="UniProtKB-KW"/>
</dbReference>
<feature type="domain" description="Radical SAM core" evidence="8">
    <location>
        <begin position="25"/>
        <end position="195"/>
    </location>
</feature>
<evidence type="ECO:0000256" key="2">
    <source>
        <dbReference type="ARBA" id="ARBA00022485"/>
    </source>
</evidence>
<evidence type="ECO:0000256" key="3">
    <source>
        <dbReference type="ARBA" id="ARBA00022526"/>
    </source>
</evidence>
<sequence length="209" mass="22955">MQQQMAGHHADPVVGYSLHNRRYLNVTNRCTLRCAFCPKFNKTWEVQGYPLRLYQEPTVEQMLDAVGDPKAYEAVVFCGLGEPTLRLDAVLTVARQLKARGAPAIRINTDGLASLVHGRDVTPEMAGCIDALSVSLNAQDAFTYERHCRPKLPGAYPALLDFVRNARVHVPEVTVTAVDGLPGVDISACEALARELGVGFRRRVLDQVG</sequence>
<organism evidence="9 10">
    <name type="scientific">Ectothiorhodospira magna</name>
    <dbReference type="NCBI Taxonomy" id="867345"/>
    <lineage>
        <taxon>Bacteria</taxon>
        <taxon>Pseudomonadati</taxon>
        <taxon>Pseudomonadota</taxon>
        <taxon>Gammaproteobacteria</taxon>
        <taxon>Chromatiales</taxon>
        <taxon>Ectothiorhodospiraceae</taxon>
        <taxon>Ectothiorhodospira</taxon>
    </lineage>
</organism>
<dbReference type="GO" id="GO:0046872">
    <property type="term" value="F:metal ion binding"/>
    <property type="evidence" value="ECO:0007669"/>
    <property type="project" value="UniProtKB-KW"/>
</dbReference>
<dbReference type="EMBL" id="FOFO01000010">
    <property type="protein sequence ID" value="SEP91376.1"/>
    <property type="molecule type" value="Genomic_DNA"/>
</dbReference>
<dbReference type="RefSeq" id="WP_090205597.1">
    <property type="nucleotide sequence ID" value="NZ_FOFO01000010.1"/>
</dbReference>
<evidence type="ECO:0000256" key="4">
    <source>
        <dbReference type="ARBA" id="ARBA00022691"/>
    </source>
</evidence>
<dbReference type="Gene3D" id="3.20.20.70">
    <property type="entry name" value="Aldolase class I"/>
    <property type="match status" value="1"/>
</dbReference>
<dbReference type="GO" id="GO:0003824">
    <property type="term" value="F:catalytic activity"/>
    <property type="evidence" value="ECO:0007669"/>
    <property type="project" value="InterPro"/>
</dbReference>
<dbReference type="NCBIfam" id="TIGR04038">
    <property type="entry name" value="tatD_link_rSAM"/>
    <property type="match status" value="1"/>
</dbReference>
<dbReference type="PANTHER" id="PTHR30352:SF5">
    <property type="entry name" value="PYRUVATE FORMATE-LYASE 1-ACTIVATING ENZYME"/>
    <property type="match status" value="1"/>
</dbReference>
<keyword evidence="10" id="KW-1185">Reference proteome</keyword>
<dbReference type="AlphaFoldDB" id="A0A1H9BQZ6"/>
<evidence type="ECO:0000256" key="1">
    <source>
        <dbReference type="ARBA" id="ARBA00001966"/>
    </source>
</evidence>
<keyword evidence="3" id="KW-0313">Glucose metabolism</keyword>
<reference evidence="9 10" key="1">
    <citation type="submission" date="2016-10" db="EMBL/GenBank/DDBJ databases">
        <authorList>
            <person name="de Groot N.N."/>
        </authorList>
    </citation>
    <scope>NUCLEOTIDE SEQUENCE [LARGE SCALE GENOMIC DNA]</scope>
    <source>
        <strain evidence="9 10">B7-7</strain>
    </source>
</reference>